<feature type="signal peptide" evidence="2">
    <location>
        <begin position="1"/>
        <end position="21"/>
    </location>
</feature>
<keyword evidence="4" id="KW-1185">Reference proteome</keyword>
<name>A0A4Y3KPC6_9CELL</name>
<proteinExistence type="predicted"/>
<dbReference type="Proteomes" id="UP000320461">
    <property type="component" value="Unassembled WGS sequence"/>
</dbReference>
<evidence type="ECO:0000313" key="4">
    <source>
        <dbReference type="Proteomes" id="UP000320461"/>
    </source>
</evidence>
<reference evidence="3 4" key="1">
    <citation type="submission" date="2019-06" db="EMBL/GenBank/DDBJ databases">
        <title>Whole genome shotgun sequence of Cellulomonas gelida NBRC 3748.</title>
        <authorList>
            <person name="Hosoyama A."/>
            <person name="Uohara A."/>
            <person name="Ohji S."/>
            <person name="Ichikawa N."/>
        </authorList>
    </citation>
    <scope>NUCLEOTIDE SEQUENCE [LARGE SCALE GENOMIC DNA]</scope>
    <source>
        <strain evidence="3 4">NBRC 3748</strain>
    </source>
</reference>
<comment type="caution">
    <text evidence="3">The sequence shown here is derived from an EMBL/GenBank/DDBJ whole genome shotgun (WGS) entry which is preliminary data.</text>
</comment>
<dbReference type="RefSeq" id="WP_141371018.1">
    <property type="nucleotide sequence ID" value="NZ_BJLQ01000024.1"/>
</dbReference>
<accession>A0A4Y3KPC6</accession>
<dbReference type="InterPro" id="IPR006059">
    <property type="entry name" value="SBP"/>
</dbReference>
<evidence type="ECO:0000256" key="1">
    <source>
        <dbReference type="SAM" id="MobiDB-lite"/>
    </source>
</evidence>
<organism evidence="3 4">
    <name type="scientific">Cellulomonas gelida</name>
    <dbReference type="NCBI Taxonomy" id="1712"/>
    <lineage>
        <taxon>Bacteria</taxon>
        <taxon>Bacillati</taxon>
        <taxon>Actinomycetota</taxon>
        <taxon>Actinomycetes</taxon>
        <taxon>Micrococcales</taxon>
        <taxon>Cellulomonadaceae</taxon>
        <taxon>Cellulomonas</taxon>
    </lineage>
</organism>
<dbReference type="AlphaFoldDB" id="A0A4Y3KPC6"/>
<dbReference type="EMBL" id="BJLQ01000024">
    <property type="protein sequence ID" value="GEA85015.1"/>
    <property type="molecule type" value="Genomic_DNA"/>
</dbReference>
<dbReference type="PANTHER" id="PTHR43649:SF14">
    <property type="entry name" value="BLR3389 PROTEIN"/>
    <property type="match status" value="1"/>
</dbReference>
<dbReference type="PANTHER" id="PTHR43649">
    <property type="entry name" value="ARABINOSE-BINDING PROTEIN-RELATED"/>
    <property type="match status" value="1"/>
</dbReference>
<dbReference type="SUPFAM" id="SSF53850">
    <property type="entry name" value="Periplasmic binding protein-like II"/>
    <property type="match status" value="1"/>
</dbReference>
<feature type="region of interest" description="Disordered" evidence="1">
    <location>
        <begin position="25"/>
        <end position="47"/>
    </location>
</feature>
<dbReference type="PROSITE" id="PS51257">
    <property type="entry name" value="PROKAR_LIPOPROTEIN"/>
    <property type="match status" value="1"/>
</dbReference>
<dbReference type="Pfam" id="PF01547">
    <property type="entry name" value="SBP_bac_1"/>
    <property type="match status" value="1"/>
</dbReference>
<protein>
    <submittedName>
        <fullName evidence="3">Sugar ABC transporter substrate-binding protein</fullName>
    </submittedName>
</protein>
<dbReference type="Gene3D" id="3.40.190.10">
    <property type="entry name" value="Periplasmic binding protein-like II"/>
    <property type="match status" value="2"/>
</dbReference>
<sequence>MARMRRATAGIALATTIALLAACSSGGDSPSGDGSTGGGDGGKKEDVTISWWHNSNTGDGKVYYDKVAADFEAANPGVTVEVSAMQHEDMITKLEAAFQAGDAPDIYMERGGGELRDHVNAGITKDLSESAADTIAKLGGSVAGFQVDSKTYALPFSLGVVGFWYNKALFAQAGITAPPTTWDEMYAAIDKLKAAGIVPLSVGAGEGWPAAHYWYYFALRQCSQDVLTGAVSSLDFSDPCFVRAGESLQEFLDAEPFNDGFLSTVAQKGPSSASGMLATGKVAIELQGHWEPGVMQGITDELGSEGIGADLAWFAFPAVSDGDGDPAAQLGGGDAWAVSNDAPDAAVDFAQYLLSDEVQKGFAELDMGLPTNPTASKYVSDAALASLLEVRDASPFIQLYFDTAFGKAIGDAMNSKIVDLFAGKATPQDIVDATQAAADAEK</sequence>
<evidence type="ECO:0000313" key="3">
    <source>
        <dbReference type="EMBL" id="GEA85015.1"/>
    </source>
</evidence>
<feature type="chain" id="PRO_5038523349" evidence="2">
    <location>
        <begin position="22"/>
        <end position="442"/>
    </location>
</feature>
<keyword evidence="2" id="KW-0732">Signal</keyword>
<gene>
    <name evidence="3" type="ORF">CGE01nite_22660</name>
</gene>
<evidence type="ECO:0000256" key="2">
    <source>
        <dbReference type="SAM" id="SignalP"/>
    </source>
</evidence>
<dbReference type="InterPro" id="IPR050490">
    <property type="entry name" value="Bact_solute-bd_prot1"/>
</dbReference>
<dbReference type="OrthoDB" id="8317736at2"/>